<dbReference type="PANTHER" id="PTHR46481">
    <property type="entry name" value="ZINC FINGER BED DOMAIN-CONTAINING PROTEIN 4"/>
    <property type="match status" value="1"/>
</dbReference>
<dbReference type="InterPro" id="IPR008906">
    <property type="entry name" value="HATC_C_dom"/>
</dbReference>
<sequence length="567" mass="63869">METDEKSLLGSVGGKFSFKKLPGGNLDSSLRYHLNAKHVAASTDNARSSSRQFRQSTLDKMTDKLTNSLAKWIAVDCRPLSVVEDQGLEAVLQIALSDPTYEMPCRKTISNKIHQLYDTEKQAKVDLLKKTECVAVTGDHCTSISNTNYIGVTAHLIDVTEREWHRKSFALTMQKMTTRHYAENCAEQFLSMAEAWGVQQKVTTIGTDSARTMIAAARQLPFVRMLCVAHILQRAITVCLGDSRYNDTLAKCRKIVSHFKHSPANTEELHREQTALGQKREPLIQDAVKATLCKQKHKLIMLTTTEWDKLPRLGTILEPCRYVTEPLGGETYVSCSVVLPALRHLDRNMEVSDEDPAYMVRFKTAFSKDLSQRQATLNHEWLKLATVLDSSFKDLKCLPKGEREGVLNSLEALLQTESKSATPEPTEEPAKKKRLLLCASESDSDEDVGHNRALSLYRAEPTISETDCPLQWWSTHAGAHPQLSVLARKYVASPATSVPCERLFSLMMLPHQLESRSGASQQHHTDPRESQERTKWPEPPAARPEPRWSRPVRPRSDYDLKICGHTR</sequence>
<dbReference type="PANTHER" id="PTHR46481:SF10">
    <property type="entry name" value="ZINC FINGER BED DOMAIN-CONTAINING PROTEIN 39"/>
    <property type="match status" value="1"/>
</dbReference>
<comment type="subcellular location">
    <subcellularLocation>
        <location evidence="1">Nucleus</location>
    </subcellularLocation>
</comment>
<name>A0A3Q3VS21_MOLML</name>
<dbReference type="GO" id="GO:0008270">
    <property type="term" value="F:zinc ion binding"/>
    <property type="evidence" value="ECO:0007669"/>
    <property type="project" value="UniProtKB-KW"/>
</dbReference>
<evidence type="ECO:0000256" key="4">
    <source>
        <dbReference type="ARBA" id="ARBA00022833"/>
    </source>
</evidence>
<feature type="domain" description="HAT C-terminal dimerisation" evidence="7">
    <location>
        <begin position="455"/>
        <end position="518"/>
    </location>
</feature>
<feature type="compositionally biased region" description="Basic and acidic residues" evidence="6">
    <location>
        <begin position="544"/>
        <end position="567"/>
    </location>
</feature>
<dbReference type="Gene3D" id="1.10.10.1070">
    <property type="entry name" value="Zinc finger, BED domain-containing"/>
    <property type="match status" value="1"/>
</dbReference>
<evidence type="ECO:0000259" key="7">
    <source>
        <dbReference type="Pfam" id="PF05699"/>
    </source>
</evidence>
<dbReference type="Ensembl" id="ENSMMOT00000004025.1">
    <property type="protein sequence ID" value="ENSMMOP00000003953.1"/>
    <property type="gene ID" value="ENSMMOG00000003167.1"/>
</dbReference>
<evidence type="ECO:0000256" key="5">
    <source>
        <dbReference type="ARBA" id="ARBA00023242"/>
    </source>
</evidence>
<keyword evidence="5" id="KW-0539">Nucleus</keyword>
<protein>
    <recommendedName>
        <fullName evidence="7">HAT C-terminal dimerisation domain-containing protein</fullName>
    </recommendedName>
</protein>
<keyword evidence="9" id="KW-1185">Reference proteome</keyword>
<keyword evidence="3" id="KW-0863">Zinc-finger</keyword>
<keyword evidence="2" id="KW-0479">Metal-binding</keyword>
<evidence type="ECO:0000313" key="9">
    <source>
        <dbReference type="Proteomes" id="UP000261620"/>
    </source>
</evidence>
<dbReference type="AlphaFoldDB" id="A0A3Q3VS21"/>
<reference evidence="8" key="1">
    <citation type="submission" date="2025-08" db="UniProtKB">
        <authorList>
            <consortium name="Ensembl"/>
        </authorList>
    </citation>
    <scope>IDENTIFICATION</scope>
</reference>
<proteinExistence type="predicted"/>
<dbReference type="SUPFAM" id="SSF140996">
    <property type="entry name" value="Hermes dimerisation domain"/>
    <property type="match status" value="1"/>
</dbReference>
<dbReference type="GO" id="GO:0005634">
    <property type="term" value="C:nucleus"/>
    <property type="evidence" value="ECO:0007669"/>
    <property type="project" value="UniProtKB-SubCell"/>
</dbReference>
<dbReference type="GO" id="GO:0046983">
    <property type="term" value="F:protein dimerization activity"/>
    <property type="evidence" value="ECO:0007669"/>
    <property type="project" value="InterPro"/>
</dbReference>
<accession>A0A3Q3VS21</accession>
<organism evidence="8 9">
    <name type="scientific">Mola mola</name>
    <name type="common">Ocean sunfish</name>
    <name type="synonym">Tetraodon mola</name>
    <dbReference type="NCBI Taxonomy" id="94237"/>
    <lineage>
        <taxon>Eukaryota</taxon>
        <taxon>Metazoa</taxon>
        <taxon>Chordata</taxon>
        <taxon>Craniata</taxon>
        <taxon>Vertebrata</taxon>
        <taxon>Euteleostomi</taxon>
        <taxon>Actinopterygii</taxon>
        <taxon>Neopterygii</taxon>
        <taxon>Teleostei</taxon>
        <taxon>Neoteleostei</taxon>
        <taxon>Acanthomorphata</taxon>
        <taxon>Eupercaria</taxon>
        <taxon>Tetraodontiformes</taxon>
        <taxon>Molidae</taxon>
        <taxon>Mola</taxon>
    </lineage>
</organism>
<dbReference type="OMA" id="VTEREWH"/>
<dbReference type="SUPFAM" id="SSF53098">
    <property type="entry name" value="Ribonuclease H-like"/>
    <property type="match status" value="1"/>
</dbReference>
<evidence type="ECO:0000256" key="1">
    <source>
        <dbReference type="ARBA" id="ARBA00004123"/>
    </source>
</evidence>
<dbReference type="InterPro" id="IPR012337">
    <property type="entry name" value="RNaseH-like_sf"/>
</dbReference>
<keyword evidence="4" id="KW-0862">Zinc</keyword>
<evidence type="ECO:0000256" key="6">
    <source>
        <dbReference type="SAM" id="MobiDB-lite"/>
    </source>
</evidence>
<feature type="compositionally biased region" description="Basic and acidic residues" evidence="6">
    <location>
        <begin position="523"/>
        <end position="536"/>
    </location>
</feature>
<dbReference type="InterPro" id="IPR052035">
    <property type="entry name" value="ZnF_BED_domain_contain"/>
</dbReference>
<dbReference type="Pfam" id="PF05699">
    <property type="entry name" value="Dimer_Tnp_hAT"/>
    <property type="match status" value="1"/>
</dbReference>
<evidence type="ECO:0000256" key="3">
    <source>
        <dbReference type="ARBA" id="ARBA00022771"/>
    </source>
</evidence>
<dbReference type="STRING" id="94237.ENSMMOP00000003953"/>
<feature type="region of interest" description="Disordered" evidence="6">
    <location>
        <begin position="514"/>
        <end position="567"/>
    </location>
</feature>
<reference evidence="8" key="2">
    <citation type="submission" date="2025-09" db="UniProtKB">
        <authorList>
            <consortium name="Ensembl"/>
        </authorList>
    </citation>
    <scope>IDENTIFICATION</scope>
</reference>
<dbReference type="Proteomes" id="UP000261620">
    <property type="component" value="Unplaced"/>
</dbReference>
<evidence type="ECO:0000256" key="2">
    <source>
        <dbReference type="ARBA" id="ARBA00022723"/>
    </source>
</evidence>
<evidence type="ECO:0000313" key="8">
    <source>
        <dbReference type="Ensembl" id="ENSMMOP00000003953.1"/>
    </source>
</evidence>